<evidence type="ECO:0000313" key="7">
    <source>
        <dbReference type="VGNC" id="VGNC:29835"/>
    </source>
</evidence>
<dbReference type="GeneTree" id="ENSGT00390000016546"/>
<gene>
    <name evidence="5 7" type="primary">HGH1</name>
</gene>
<dbReference type="InterPro" id="IPR007205">
    <property type="entry name" value="Protein_HGH1_N"/>
</dbReference>
<dbReference type="Ensembl" id="ENSBTAT00000020019.6">
    <property type="protein sequence ID" value="ENSBTAP00000020019.6"/>
    <property type="gene ID" value="ENSBTAG00000039705.4"/>
</dbReference>
<dbReference type="HOGENOM" id="CLU_037769_3_0_1"/>
<dbReference type="VGNC" id="VGNC:29835">
    <property type="gene designation" value="HGH1"/>
</dbReference>
<dbReference type="PANTHER" id="PTHR13387">
    <property type="entry name" value="PROTEIN HGH1 HOMOLOG"/>
    <property type="match status" value="1"/>
</dbReference>
<evidence type="ECO:0000256" key="2">
    <source>
        <dbReference type="ARBA" id="ARBA00014076"/>
    </source>
</evidence>
<proteinExistence type="inferred from homology"/>
<dbReference type="InterPro" id="IPR007206">
    <property type="entry name" value="Protein_HGH1_C"/>
</dbReference>
<dbReference type="PANTHER" id="PTHR13387:SF9">
    <property type="entry name" value="PROTEIN HGH1 HOMOLOG"/>
    <property type="match status" value="1"/>
</dbReference>
<organism evidence="5 6">
    <name type="scientific">Bos taurus</name>
    <name type="common">Bovine</name>
    <dbReference type="NCBI Taxonomy" id="9913"/>
    <lineage>
        <taxon>Eukaryota</taxon>
        <taxon>Metazoa</taxon>
        <taxon>Chordata</taxon>
        <taxon>Craniata</taxon>
        <taxon>Vertebrata</taxon>
        <taxon>Euteleostomi</taxon>
        <taxon>Mammalia</taxon>
        <taxon>Eutheria</taxon>
        <taxon>Laurasiatheria</taxon>
        <taxon>Artiodactyla</taxon>
        <taxon>Ruminantia</taxon>
        <taxon>Pecora</taxon>
        <taxon>Bovidae</taxon>
        <taxon>Bovinae</taxon>
        <taxon>Bos</taxon>
    </lineage>
</organism>
<dbReference type="InterPro" id="IPR039717">
    <property type="entry name" value="Hgh1"/>
</dbReference>
<feature type="domain" description="Protein HGH1 N-terminal" evidence="3">
    <location>
        <begin position="104"/>
        <end position="277"/>
    </location>
</feature>
<evidence type="ECO:0000313" key="5">
    <source>
        <dbReference type="Ensembl" id="ENSBTAP00000020019.6"/>
    </source>
</evidence>
<dbReference type="eggNOG" id="KOG2973">
    <property type="taxonomic scope" value="Eukaryota"/>
</dbReference>
<dbReference type="OrthoDB" id="338814at2759"/>
<dbReference type="Gene3D" id="1.25.10.10">
    <property type="entry name" value="Leucine-rich Repeat Variant"/>
    <property type="match status" value="1"/>
</dbReference>
<dbReference type="VEuPathDB" id="HostDB:ENSBTAG00000039705"/>
<feature type="domain" description="Protein HGH1 C-terminal" evidence="4">
    <location>
        <begin position="282"/>
        <end position="326"/>
    </location>
</feature>
<dbReference type="PaxDb" id="9913-ENSBTAP00000020019"/>
<comment type="similarity">
    <text evidence="1">Belongs to the HGH1 family.</text>
</comment>
<accession>F1MW97</accession>
<reference evidence="5" key="3">
    <citation type="submission" date="2025-09" db="UniProtKB">
        <authorList>
            <consortium name="Ensembl"/>
        </authorList>
    </citation>
    <scope>IDENTIFICATION</scope>
    <source>
        <strain evidence="5">Hereford</strain>
    </source>
</reference>
<reference evidence="5" key="2">
    <citation type="submission" date="2025-08" db="UniProtKB">
        <authorList>
            <consortium name="Ensembl"/>
        </authorList>
    </citation>
    <scope>IDENTIFICATION</scope>
    <source>
        <strain evidence="5">Hereford</strain>
    </source>
</reference>
<evidence type="ECO:0000256" key="1">
    <source>
        <dbReference type="ARBA" id="ARBA00006712"/>
    </source>
</evidence>
<dbReference type="Proteomes" id="UP000009136">
    <property type="component" value="Chromosome 14"/>
</dbReference>
<dbReference type="InterPro" id="IPR011989">
    <property type="entry name" value="ARM-like"/>
</dbReference>
<evidence type="ECO:0000259" key="4">
    <source>
        <dbReference type="Pfam" id="PF04064"/>
    </source>
</evidence>
<dbReference type="Pfam" id="PF04064">
    <property type="entry name" value="DUF384"/>
    <property type="match status" value="1"/>
</dbReference>
<keyword evidence="6" id="KW-1185">Reference proteome</keyword>
<dbReference type="InParanoid" id="F1MW97"/>
<dbReference type="Pfam" id="PF04063">
    <property type="entry name" value="DUF383"/>
    <property type="match status" value="1"/>
</dbReference>
<dbReference type="FunCoup" id="F1MW97">
    <property type="interactions" value="3368"/>
</dbReference>
<dbReference type="AlphaFoldDB" id="F1MW97"/>
<dbReference type="Bgee" id="ENSBTAG00000039705">
    <property type="expression patterns" value="Expressed in digestive system secreted substance and 104 other cell types or tissues"/>
</dbReference>
<dbReference type="InterPro" id="IPR016024">
    <property type="entry name" value="ARM-type_fold"/>
</dbReference>
<sequence>MSETSPKAEAAKLLPFLALGERADLQAAAAQHVLALTGSGPGRTLLAGQTALLRALVELAVAPPPAPARDAARALVNLAADPGLHKPLLAAEPRLPVRLLGCALDPQWPWAEEAAAVLANLSREPVPCAALIEALAAAEPGESGLERLVRALCTPGYNARAPLHYLGPVLSNLSQRPATRAFLLDRNRCVVQRLLPLTQYPDSSVRRGGVVGTLRNCCFEHRHHEWLLGPEVDVLPFLLLPLAGPEDFSEEEMERLPVDLQYLPPDKQREPDADIRKMLIETIMLLTATAPGRKQVRDQGAYLILRELHSWEPEPDVRVTCEKLIQSAASRTCWRCRCLRRLSGSCSSRITRSGSSVSGSSRSWSWAQSHKQRELYPREAPEACQHFWAHFSSQSVQASQTRPACCPLL</sequence>
<evidence type="ECO:0000259" key="3">
    <source>
        <dbReference type="Pfam" id="PF04063"/>
    </source>
</evidence>
<dbReference type="SUPFAM" id="SSF48371">
    <property type="entry name" value="ARM repeat"/>
    <property type="match status" value="1"/>
</dbReference>
<protein>
    <recommendedName>
        <fullName evidence="2">Protein HGH1 homolog</fullName>
    </recommendedName>
</protein>
<name>F1MW97_BOVIN</name>
<dbReference type="STRING" id="9913.ENSBTAP00000020019"/>
<reference evidence="5" key="1">
    <citation type="submission" date="2018-03" db="EMBL/GenBank/DDBJ databases">
        <title>ARS-UCD1.2.</title>
        <authorList>
            <person name="Rosen B.D."/>
            <person name="Bickhart D.M."/>
            <person name="Koren S."/>
            <person name="Schnabel R.D."/>
            <person name="Hall R."/>
            <person name="Zimin A."/>
            <person name="Dreischer C."/>
            <person name="Schultheiss S."/>
            <person name="Schroeder S.G."/>
            <person name="Elsik C.G."/>
            <person name="Couldrey C."/>
            <person name="Liu G.E."/>
            <person name="Van Tassell C.P."/>
            <person name="Phillippy A.M."/>
            <person name="Smith T.P.L."/>
            <person name="Medrano J.F."/>
        </authorList>
    </citation>
    <scope>NUCLEOTIDE SEQUENCE [LARGE SCALE GENOMIC DNA]</scope>
    <source>
        <strain evidence="5">Hereford</strain>
    </source>
</reference>
<evidence type="ECO:0000313" key="6">
    <source>
        <dbReference type="Proteomes" id="UP000009136"/>
    </source>
</evidence>